<evidence type="ECO:0000256" key="6">
    <source>
        <dbReference type="PIRSR" id="PIRSR000138-1"/>
    </source>
</evidence>
<dbReference type="PANTHER" id="PTHR10578:SF107">
    <property type="entry name" value="2-HYDROXYACID OXIDASE 1"/>
    <property type="match status" value="1"/>
</dbReference>
<evidence type="ECO:0000313" key="10">
    <source>
        <dbReference type="Proteomes" id="UP000036938"/>
    </source>
</evidence>
<keyword evidence="2 7" id="KW-0285">Flavoprotein</keyword>
<comment type="similarity">
    <text evidence="5">Belongs to the FMN-dependent alpha-hydroxy acid dehydrogenase family.</text>
</comment>
<feature type="binding site" evidence="7">
    <location>
        <position position="277"/>
    </location>
    <ligand>
        <name>glyoxylate</name>
        <dbReference type="ChEBI" id="CHEBI:36655"/>
    </ligand>
</feature>
<keyword evidence="10" id="KW-1185">Reference proteome</keyword>
<evidence type="ECO:0000256" key="2">
    <source>
        <dbReference type="ARBA" id="ARBA00022630"/>
    </source>
</evidence>
<keyword evidence="4" id="KW-0560">Oxidoreductase</keyword>
<sequence length="382" mass="42555">MDLDLTHPALSDLRARAKKRLPKFAFEYLDSATGRELGAKTNRDALDAIQFMPQILHGLIEADLETTFMGQHFAAPFGVAPLGMSGMIWPGAERLLAQAAVRHNIPFSQSTVAVASPEDTGPHVGDNGWYQHYPVKDGEIRRDMIRRIKEAGFTKLVVTVDVPGESRRERQRRALISMPPVLNLPTLWTMALHPTWCWKMLPEGPPRMRFMDDYIQAKGKDAFVHAGRVIRGWPDWDYIRRVREEWDGDLLVKGVMVPEDAVNLVKEGVDGIWVSNHSARQFEASPASITQLPKIRAALGPDVPIVFDSGVIGGLDICRALAWGADFVMLGRGWHYAVAAFGARGIDHFNHILRADMQSNMSQIGCTKLDQLASRLVEPIPA</sequence>
<name>A0A0L1JK82_9RHOB</name>
<accession>A0A0L1JK82</accession>
<dbReference type="Proteomes" id="UP000036938">
    <property type="component" value="Unassembled WGS sequence"/>
</dbReference>
<dbReference type="SUPFAM" id="SSF51395">
    <property type="entry name" value="FMN-linked oxidoreductases"/>
    <property type="match status" value="1"/>
</dbReference>
<feature type="domain" description="FMN hydroxy acid dehydrogenase" evidence="8">
    <location>
        <begin position="2"/>
        <end position="382"/>
    </location>
</feature>
<feature type="binding site" evidence="7">
    <location>
        <begin position="331"/>
        <end position="332"/>
    </location>
    <ligand>
        <name>FMN</name>
        <dbReference type="ChEBI" id="CHEBI:58210"/>
    </ligand>
</feature>
<feature type="binding site" evidence="7">
    <location>
        <position position="133"/>
    </location>
    <ligand>
        <name>glyoxylate</name>
        <dbReference type="ChEBI" id="CHEBI:36655"/>
    </ligand>
</feature>
<feature type="binding site" evidence="7">
    <location>
        <position position="131"/>
    </location>
    <ligand>
        <name>FMN</name>
        <dbReference type="ChEBI" id="CHEBI:58210"/>
    </ligand>
</feature>
<evidence type="ECO:0000256" key="3">
    <source>
        <dbReference type="ARBA" id="ARBA00022643"/>
    </source>
</evidence>
<evidence type="ECO:0000256" key="4">
    <source>
        <dbReference type="ARBA" id="ARBA00023002"/>
    </source>
</evidence>
<dbReference type="GO" id="GO:0010181">
    <property type="term" value="F:FMN binding"/>
    <property type="evidence" value="ECO:0007669"/>
    <property type="project" value="InterPro"/>
</dbReference>
<gene>
    <name evidence="9" type="ORF">ATO11_18745</name>
</gene>
<dbReference type="Gene3D" id="3.20.20.70">
    <property type="entry name" value="Aldolase class I"/>
    <property type="match status" value="1"/>
</dbReference>
<feature type="binding site" evidence="7">
    <location>
        <position position="280"/>
    </location>
    <ligand>
        <name>glyoxylate</name>
        <dbReference type="ChEBI" id="CHEBI:36655"/>
    </ligand>
</feature>
<dbReference type="PROSITE" id="PS51349">
    <property type="entry name" value="FMN_HYDROXY_ACID_DH_2"/>
    <property type="match status" value="1"/>
</dbReference>
<evidence type="ECO:0000313" key="9">
    <source>
        <dbReference type="EMBL" id="KNG92160.1"/>
    </source>
</evidence>
<dbReference type="OrthoDB" id="9770452at2"/>
<dbReference type="PATRIC" id="fig|1317121.7.peg.849"/>
<feature type="binding site" evidence="7">
    <location>
        <begin position="81"/>
        <end position="83"/>
    </location>
    <ligand>
        <name>FMN</name>
        <dbReference type="ChEBI" id="CHEBI:58210"/>
    </ligand>
</feature>
<feature type="active site" description="Proton acceptor" evidence="6">
    <location>
        <position position="277"/>
    </location>
</feature>
<dbReference type="InterPro" id="IPR012133">
    <property type="entry name" value="Alpha-hydoxy_acid_DH_FMN"/>
</dbReference>
<feature type="binding site" evidence="7">
    <location>
        <position position="28"/>
    </location>
    <ligand>
        <name>glyoxylate</name>
        <dbReference type="ChEBI" id="CHEBI:36655"/>
    </ligand>
</feature>
<feature type="binding site" evidence="7">
    <location>
        <position position="110"/>
    </location>
    <ligand>
        <name>FMN</name>
        <dbReference type="ChEBI" id="CHEBI:58210"/>
    </ligand>
</feature>
<dbReference type="AlphaFoldDB" id="A0A0L1JK82"/>
<dbReference type="PIRSF" id="PIRSF000138">
    <property type="entry name" value="Al-hdrx_acd_dh"/>
    <property type="match status" value="1"/>
</dbReference>
<dbReference type="InterPro" id="IPR000262">
    <property type="entry name" value="FMN-dep_DH"/>
</dbReference>
<protein>
    <submittedName>
        <fullName evidence="9">Alpha-hydroxy acid dehydrogenase</fullName>
    </submittedName>
</protein>
<feature type="binding site" evidence="7">
    <location>
        <position position="253"/>
    </location>
    <ligand>
        <name>FMN</name>
        <dbReference type="ChEBI" id="CHEBI:58210"/>
    </ligand>
</feature>
<evidence type="ECO:0000259" key="8">
    <source>
        <dbReference type="PROSITE" id="PS51349"/>
    </source>
</evidence>
<evidence type="ECO:0000256" key="7">
    <source>
        <dbReference type="PIRSR" id="PIRSR000138-2"/>
    </source>
</evidence>
<dbReference type="PANTHER" id="PTHR10578">
    <property type="entry name" value="S -2-HYDROXY-ACID OXIDASE-RELATED"/>
    <property type="match status" value="1"/>
</dbReference>
<comment type="cofactor">
    <cofactor evidence="1">
        <name>FMN</name>
        <dbReference type="ChEBI" id="CHEBI:58210"/>
    </cofactor>
</comment>
<proteinExistence type="inferred from homology"/>
<dbReference type="EMBL" id="AQQZ01000013">
    <property type="protein sequence ID" value="KNG92160.1"/>
    <property type="molecule type" value="Genomic_DNA"/>
</dbReference>
<dbReference type="Pfam" id="PF01070">
    <property type="entry name" value="FMN_dh"/>
    <property type="match status" value="1"/>
</dbReference>
<feature type="binding site" evidence="7">
    <location>
        <position position="159"/>
    </location>
    <ligand>
        <name>FMN</name>
        <dbReference type="ChEBI" id="CHEBI:58210"/>
    </ligand>
</feature>
<organism evidence="9 10">
    <name type="scientific">Pseudaestuariivita atlantica</name>
    <dbReference type="NCBI Taxonomy" id="1317121"/>
    <lineage>
        <taxon>Bacteria</taxon>
        <taxon>Pseudomonadati</taxon>
        <taxon>Pseudomonadota</taxon>
        <taxon>Alphaproteobacteria</taxon>
        <taxon>Rhodobacterales</taxon>
        <taxon>Paracoccaceae</taxon>
        <taxon>Pseudaestuariivita</taxon>
    </lineage>
</organism>
<keyword evidence="3 7" id="KW-0288">FMN</keyword>
<evidence type="ECO:0000256" key="1">
    <source>
        <dbReference type="ARBA" id="ARBA00001917"/>
    </source>
</evidence>
<reference evidence="9 10" key="1">
    <citation type="journal article" date="2015" name="Int. J. Syst. Evol. Microbiol.">
        <title>Aestuariivita atlantica sp. nov., isolated from deep sea sediment of the Atlantic Ocean.</title>
        <authorList>
            <person name="Li G."/>
            <person name="Lai Q."/>
            <person name="Du Y."/>
            <person name="Liu X."/>
            <person name="Sun F."/>
            <person name="Shao Z."/>
        </authorList>
    </citation>
    <scope>NUCLEOTIDE SEQUENCE [LARGE SCALE GENOMIC DNA]</scope>
    <source>
        <strain evidence="9 10">22II-S11-z3</strain>
    </source>
</reference>
<feature type="binding site" evidence="7">
    <location>
        <position position="168"/>
    </location>
    <ligand>
        <name>glyoxylate</name>
        <dbReference type="ChEBI" id="CHEBI:36655"/>
    </ligand>
</feature>
<dbReference type="InterPro" id="IPR037396">
    <property type="entry name" value="FMN_HAD"/>
</dbReference>
<feature type="binding site" evidence="7">
    <location>
        <position position="275"/>
    </location>
    <ligand>
        <name>FMN</name>
        <dbReference type="ChEBI" id="CHEBI:58210"/>
    </ligand>
</feature>
<evidence type="ECO:0000256" key="5">
    <source>
        <dbReference type="ARBA" id="ARBA00024042"/>
    </source>
</evidence>
<dbReference type="CDD" id="cd02809">
    <property type="entry name" value="alpha_hydroxyacid_oxid_FMN"/>
    <property type="match status" value="1"/>
</dbReference>
<dbReference type="RefSeq" id="WP_050532454.1">
    <property type="nucleotide sequence ID" value="NZ_AQQZ01000013.1"/>
</dbReference>
<dbReference type="GO" id="GO:0016491">
    <property type="term" value="F:oxidoreductase activity"/>
    <property type="evidence" value="ECO:0007669"/>
    <property type="project" value="UniProtKB-KW"/>
</dbReference>
<dbReference type="STRING" id="1317121.ATO11_18745"/>
<dbReference type="InterPro" id="IPR013785">
    <property type="entry name" value="Aldolase_TIM"/>
</dbReference>
<comment type="caution">
    <text evidence="9">The sequence shown here is derived from an EMBL/GenBank/DDBJ whole genome shotgun (WGS) entry which is preliminary data.</text>
</comment>